<dbReference type="NCBIfam" id="TIGR00756">
    <property type="entry name" value="PPR"/>
    <property type="match status" value="4"/>
</dbReference>
<dbReference type="FunFam" id="1.25.40.10:FF:002166">
    <property type="entry name" value="Pentatricopeptide (PPR) repeat-containing protein-like"/>
    <property type="match status" value="1"/>
</dbReference>
<dbReference type="AlphaFoldDB" id="A0A8B8QUA8"/>
<dbReference type="SUPFAM" id="SSF48452">
    <property type="entry name" value="TPR-like"/>
    <property type="match status" value="1"/>
</dbReference>
<evidence type="ECO:0000313" key="3">
    <source>
        <dbReference type="Proteomes" id="UP000827889"/>
    </source>
</evidence>
<name>A0A8B8QUA8_9MYRT</name>
<evidence type="ECO:0000256" key="1">
    <source>
        <dbReference type="ARBA" id="ARBA00022737"/>
    </source>
</evidence>
<evidence type="ECO:0000256" key="2">
    <source>
        <dbReference type="PROSITE-ProRule" id="PRU00708"/>
    </source>
</evidence>
<reference evidence="4" key="2">
    <citation type="submission" date="2025-08" db="UniProtKB">
        <authorList>
            <consortium name="RefSeq"/>
        </authorList>
    </citation>
    <scope>IDENTIFICATION</scope>
    <source>
        <tissue evidence="4">Leaf</tissue>
    </source>
</reference>
<dbReference type="InterPro" id="IPR002885">
    <property type="entry name" value="PPR_rpt"/>
</dbReference>
<dbReference type="InterPro" id="IPR011990">
    <property type="entry name" value="TPR-like_helical_dom_sf"/>
</dbReference>
<dbReference type="RefSeq" id="XP_030550786.1">
    <property type="nucleotide sequence ID" value="XM_030694926.2"/>
</dbReference>
<feature type="repeat" description="PPR" evidence="2">
    <location>
        <begin position="387"/>
        <end position="417"/>
    </location>
</feature>
<reference evidence="3" key="1">
    <citation type="submission" date="2025-05" db="UniProtKB">
        <authorList>
            <consortium name="RefSeq"/>
        </authorList>
    </citation>
    <scope>NUCLEOTIDE SEQUENCE [LARGE SCALE GENOMIC DNA]</scope>
</reference>
<dbReference type="GO" id="GO:0009451">
    <property type="term" value="P:RNA modification"/>
    <property type="evidence" value="ECO:0007669"/>
    <property type="project" value="InterPro"/>
</dbReference>
<feature type="repeat" description="PPR" evidence="2">
    <location>
        <begin position="71"/>
        <end position="106"/>
    </location>
</feature>
<proteinExistence type="predicted"/>
<dbReference type="InterPro" id="IPR046848">
    <property type="entry name" value="E_motif"/>
</dbReference>
<protein>
    <submittedName>
        <fullName evidence="4">Pentatricopeptide repeat-containing protein At1g33350-like isoform X1</fullName>
    </submittedName>
</protein>
<dbReference type="GeneID" id="115755500"/>
<keyword evidence="1" id="KW-0677">Repeat</keyword>
<dbReference type="FunFam" id="1.25.40.10:FF:001636">
    <property type="entry name" value="Pentatricopeptide repeat-containing protein At2g20540"/>
    <property type="match status" value="1"/>
</dbReference>
<dbReference type="Pfam" id="PF01535">
    <property type="entry name" value="PPR"/>
    <property type="match status" value="5"/>
</dbReference>
<dbReference type="GO" id="GO:0003723">
    <property type="term" value="F:RNA binding"/>
    <property type="evidence" value="ECO:0007669"/>
    <property type="project" value="InterPro"/>
</dbReference>
<dbReference type="Proteomes" id="UP000827889">
    <property type="component" value="Chromosome 2"/>
</dbReference>
<dbReference type="OrthoDB" id="597215at2759"/>
<dbReference type="Pfam" id="PF12854">
    <property type="entry name" value="PPR_1"/>
    <property type="match status" value="1"/>
</dbReference>
<dbReference type="PANTHER" id="PTHR47926">
    <property type="entry name" value="PENTATRICOPEPTIDE REPEAT-CONTAINING PROTEIN"/>
    <property type="match status" value="1"/>
</dbReference>
<accession>A0A8B8QUA8</accession>
<evidence type="ECO:0000313" key="4">
    <source>
        <dbReference type="RefSeq" id="XP_030550786.1"/>
    </source>
</evidence>
<dbReference type="PANTHER" id="PTHR47926:SF453">
    <property type="entry name" value="PENTATRICOPEPTIDE REPEAT (PPR) SUPERFAMILY PROTEIN"/>
    <property type="match status" value="1"/>
</dbReference>
<keyword evidence="3" id="KW-1185">Reference proteome</keyword>
<feature type="repeat" description="PPR" evidence="2">
    <location>
        <begin position="314"/>
        <end position="348"/>
    </location>
</feature>
<dbReference type="Pfam" id="PF20431">
    <property type="entry name" value="E_motif"/>
    <property type="match status" value="1"/>
</dbReference>
<dbReference type="KEGG" id="rarg:115755500"/>
<dbReference type="Gene3D" id="1.25.40.10">
    <property type="entry name" value="Tetratricopeptide repeat domain"/>
    <property type="match status" value="3"/>
</dbReference>
<sequence length="565" mass="63680">MLSATNLNEHVLTVLGRSTHINHLKQLQAFLITLGHSRTQFLVFKLIRFCTLDLANLDYARRIFDHLRSPNIYLWTAMVTAYAARPDHAPEAFALYRGMVRRGLPRPNHFIYPHVLKSCPELSESLGTKLVHTQVLKSGFGGYPVVQTALVDAYARSSCDLGTARQLFDEMSQKSVVSWTAMISGYTRIGQIENALLLFDNMPERDVPSWNALIAGCTQNGLFSEAMSILRRMINFSVETQYKENRPNQVTIVCALSACGHTGMLQLGKGIHGYVYRIGLGLDSFVSNSLVDMYGKCGSLKEARRIFETTTKRSLTSWNSMINCLALHGQTENAVWVYEEMMQSGDDVIPDEVTFIGLLNACTHGGLVERGRAYFNMMTRNYGIEPRIEHYGCLIDLLGRAGRFDEALQVVREMKMQPDEVVWGSLLNGCKIHGRTDLAEFALEKLIELDPSNGGYGAMLANLYVELGKWDEVRRVRKMLKEQDAYKTPGCSWVEVNSQLHQFYSVDLSHPQTVDIHNVLESLFSVGSKYKIRGTVKSSCLEIEHSFNWIVFLSLLSDTALDKQM</sequence>
<dbReference type="PROSITE" id="PS51375">
    <property type="entry name" value="PPR"/>
    <property type="match status" value="4"/>
</dbReference>
<organism evidence="3 4">
    <name type="scientific">Rhodamnia argentea</name>
    <dbReference type="NCBI Taxonomy" id="178133"/>
    <lineage>
        <taxon>Eukaryota</taxon>
        <taxon>Viridiplantae</taxon>
        <taxon>Streptophyta</taxon>
        <taxon>Embryophyta</taxon>
        <taxon>Tracheophyta</taxon>
        <taxon>Spermatophyta</taxon>
        <taxon>Magnoliopsida</taxon>
        <taxon>eudicotyledons</taxon>
        <taxon>Gunneridae</taxon>
        <taxon>Pentapetalae</taxon>
        <taxon>rosids</taxon>
        <taxon>malvids</taxon>
        <taxon>Myrtales</taxon>
        <taxon>Myrtaceae</taxon>
        <taxon>Myrtoideae</taxon>
        <taxon>Myrteae</taxon>
        <taxon>Australasian group</taxon>
        <taxon>Rhodamnia</taxon>
    </lineage>
</organism>
<dbReference type="InterPro" id="IPR046960">
    <property type="entry name" value="PPR_At4g14850-like_plant"/>
</dbReference>
<gene>
    <name evidence="4" type="primary">LOC115755500</name>
</gene>
<feature type="repeat" description="PPR" evidence="2">
    <location>
        <begin position="175"/>
        <end position="209"/>
    </location>
</feature>